<dbReference type="STRING" id="126957.T1JFW1"/>
<name>T1JFW1_STRMM</name>
<dbReference type="eggNOG" id="KOG0923">
    <property type="taxonomic scope" value="Eukaryota"/>
</dbReference>
<dbReference type="EnsemblMetazoa" id="SMAR012727-RA">
    <property type="protein sequence ID" value="SMAR012727-PA"/>
    <property type="gene ID" value="SMAR012727"/>
</dbReference>
<evidence type="ECO:0000313" key="1">
    <source>
        <dbReference type="EnsemblMetazoa" id="SMAR012727-PA"/>
    </source>
</evidence>
<dbReference type="HOGENOM" id="CLU_1091166_0_0_1"/>
<proteinExistence type="predicted"/>
<sequence>MLLMLGSHLTETQTENFLLQKILSAEKSQERDEFADRLKRKDKTKTRNIIVEKSGFEEAAKRLGVEDRKKIIPKLRVESRRKYLIKRKEDKLVELECDIQDEDYFFSEMTLTKPEKTKQQYKRNLLQLVGEHEKAGELEKIERYHMPEDDKAKNRLPIKKKYVDKEISRNYEQRKWEEKQMDSAKMRFGAAKHKEKGKNYEINYSRNGSNRICPNFDNAWKPRQRKKQEKRCELNEKKKKENIEETYQFFHFNKM</sequence>
<keyword evidence="2" id="KW-1185">Reference proteome</keyword>
<dbReference type="AlphaFoldDB" id="T1JFW1"/>
<protein>
    <submittedName>
        <fullName evidence="1">Uncharacterized protein</fullName>
    </submittedName>
</protein>
<evidence type="ECO:0000313" key="2">
    <source>
        <dbReference type="Proteomes" id="UP000014500"/>
    </source>
</evidence>
<dbReference type="Proteomes" id="UP000014500">
    <property type="component" value="Unassembled WGS sequence"/>
</dbReference>
<reference evidence="2" key="1">
    <citation type="submission" date="2011-05" db="EMBL/GenBank/DDBJ databases">
        <authorList>
            <person name="Richards S.R."/>
            <person name="Qu J."/>
            <person name="Jiang H."/>
            <person name="Jhangiani S.N."/>
            <person name="Agravi P."/>
            <person name="Goodspeed R."/>
            <person name="Gross S."/>
            <person name="Mandapat C."/>
            <person name="Jackson L."/>
            <person name="Mathew T."/>
            <person name="Pu L."/>
            <person name="Thornton R."/>
            <person name="Saada N."/>
            <person name="Wilczek-Boney K.B."/>
            <person name="Lee S."/>
            <person name="Kovar C."/>
            <person name="Wu Y."/>
            <person name="Scherer S.E."/>
            <person name="Worley K.C."/>
            <person name="Muzny D.M."/>
            <person name="Gibbs R."/>
        </authorList>
    </citation>
    <scope>NUCLEOTIDE SEQUENCE</scope>
    <source>
        <strain evidence="2">Brora</strain>
    </source>
</reference>
<reference evidence="1" key="2">
    <citation type="submission" date="2015-02" db="UniProtKB">
        <authorList>
            <consortium name="EnsemblMetazoa"/>
        </authorList>
    </citation>
    <scope>IDENTIFICATION</scope>
</reference>
<accession>T1JFW1</accession>
<organism evidence="1 2">
    <name type="scientific">Strigamia maritima</name>
    <name type="common">European centipede</name>
    <name type="synonym">Geophilus maritimus</name>
    <dbReference type="NCBI Taxonomy" id="126957"/>
    <lineage>
        <taxon>Eukaryota</taxon>
        <taxon>Metazoa</taxon>
        <taxon>Ecdysozoa</taxon>
        <taxon>Arthropoda</taxon>
        <taxon>Myriapoda</taxon>
        <taxon>Chilopoda</taxon>
        <taxon>Pleurostigmophora</taxon>
        <taxon>Geophilomorpha</taxon>
        <taxon>Linotaeniidae</taxon>
        <taxon>Strigamia</taxon>
    </lineage>
</organism>
<dbReference type="EMBL" id="JH432190">
    <property type="status" value="NOT_ANNOTATED_CDS"/>
    <property type="molecule type" value="Genomic_DNA"/>
</dbReference>
<dbReference type="PhylomeDB" id="T1JFW1"/>